<name>A0A2H1L3A7_9MICO</name>
<dbReference type="AlphaFoldDB" id="A0A2H1L3A7"/>
<dbReference type="RefSeq" id="WP_101588247.1">
    <property type="nucleotide sequence ID" value="NZ_FXZM01000004.1"/>
</dbReference>
<keyword evidence="1" id="KW-0328">Glycosyltransferase</keyword>
<dbReference type="OrthoDB" id="8878585at2"/>
<dbReference type="Pfam" id="PF13692">
    <property type="entry name" value="Glyco_trans_1_4"/>
    <property type="match status" value="1"/>
</dbReference>
<keyword evidence="5" id="KW-1185">Reference proteome</keyword>
<protein>
    <submittedName>
        <fullName evidence="4">Glycosyltransferase involved in cell wall bisynthesis</fullName>
    </submittedName>
</protein>
<feature type="domain" description="Glycosyltransferase subfamily 4-like N-terminal" evidence="3">
    <location>
        <begin position="19"/>
        <end position="145"/>
    </location>
</feature>
<evidence type="ECO:0000256" key="2">
    <source>
        <dbReference type="ARBA" id="ARBA00022679"/>
    </source>
</evidence>
<evidence type="ECO:0000256" key="1">
    <source>
        <dbReference type="ARBA" id="ARBA00022676"/>
    </source>
</evidence>
<gene>
    <name evidence="4" type="ORF">BJEO58_00969</name>
</gene>
<keyword evidence="2 4" id="KW-0808">Transferase</keyword>
<sequence>MRIGLLTSVGPMLDAFFPEIVQEWEAAGHTVLTAAGDGAKVLSGTVIEGLTRRPAISARRAQRALRAWSEEGRLDVVVTNSATASALVRTAGLRMPVVYFCHGLHWNRLRTPQDHLWQTVEHQLLARTAGVLTLNSDDEAWFRRRMPTHAVHRLRPGVGLDLEQYPRTALPAGPLSLAWIGEHSRRKRPWLAVDVAAGLRAAGTDATLTLVGVGSLLERTRSEVRRRGLEDIVHVVGWADAAQTLAGAHALIHTAAWEGLPRVMLEAFAMGRRTYAFDVKGVRDSPDAILLEDEDVAGMADAVAGDWASGLLHRPVEADAGHLCSKEVAQEILVFLRGAIVPVSAGATEAAAGSDEGRAEAA</sequence>
<dbReference type="Gene3D" id="3.40.50.2000">
    <property type="entry name" value="Glycogen Phosphorylase B"/>
    <property type="match status" value="2"/>
</dbReference>
<reference evidence="5" key="1">
    <citation type="submission" date="2017-03" db="EMBL/GenBank/DDBJ databases">
        <authorList>
            <person name="Monnet C."/>
        </authorList>
    </citation>
    <scope>NUCLEOTIDE SEQUENCE [LARGE SCALE GENOMIC DNA]</scope>
    <source>
        <strain evidence="5">SJ5-8</strain>
    </source>
</reference>
<accession>A0A2H1L3A7</accession>
<dbReference type="Pfam" id="PF13579">
    <property type="entry name" value="Glyco_trans_4_4"/>
    <property type="match status" value="1"/>
</dbReference>
<evidence type="ECO:0000313" key="5">
    <source>
        <dbReference type="Proteomes" id="UP000234462"/>
    </source>
</evidence>
<dbReference type="Proteomes" id="UP000234462">
    <property type="component" value="Unassembled WGS sequence"/>
</dbReference>
<dbReference type="GO" id="GO:0016757">
    <property type="term" value="F:glycosyltransferase activity"/>
    <property type="evidence" value="ECO:0007669"/>
    <property type="project" value="UniProtKB-KW"/>
</dbReference>
<dbReference type="PANTHER" id="PTHR12526">
    <property type="entry name" value="GLYCOSYLTRANSFERASE"/>
    <property type="match status" value="1"/>
</dbReference>
<evidence type="ECO:0000259" key="3">
    <source>
        <dbReference type="Pfam" id="PF13579"/>
    </source>
</evidence>
<evidence type="ECO:0000313" key="4">
    <source>
        <dbReference type="EMBL" id="SMY11384.1"/>
    </source>
</evidence>
<dbReference type="SUPFAM" id="SSF53756">
    <property type="entry name" value="UDP-Glycosyltransferase/glycogen phosphorylase"/>
    <property type="match status" value="1"/>
</dbReference>
<organism evidence="4 5">
    <name type="scientific">Brevibacterium jeotgali</name>
    <dbReference type="NCBI Taxonomy" id="1262550"/>
    <lineage>
        <taxon>Bacteria</taxon>
        <taxon>Bacillati</taxon>
        <taxon>Actinomycetota</taxon>
        <taxon>Actinomycetes</taxon>
        <taxon>Micrococcales</taxon>
        <taxon>Brevibacteriaceae</taxon>
        <taxon>Brevibacterium</taxon>
    </lineage>
</organism>
<dbReference type="InterPro" id="IPR028098">
    <property type="entry name" value="Glyco_trans_4-like_N"/>
</dbReference>
<proteinExistence type="predicted"/>
<dbReference type="EMBL" id="FXZM01000004">
    <property type="protein sequence ID" value="SMY11384.1"/>
    <property type="molecule type" value="Genomic_DNA"/>
</dbReference>